<name>A0A9D4SMR0_RHISA</name>
<dbReference type="Proteomes" id="UP000821837">
    <property type="component" value="Unassembled WGS sequence"/>
</dbReference>
<comment type="caution">
    <text evidence="2">The sequence shown here is derived from an EMBL/GenBank/DDBJ whole genome shotgun (WGS) entry which is preliminary data.</text>
</comment>
<feature type="region of interest" description="Disordered" evidence="1">
    <location>
        <begin position="49"/>
        <end position="86"/>
    </location>
</feature>
<accession>A0A9D4SMR0</accession>
<evidence type="ECO:0000256" key="1">
    <source>
        <dbReference type="SAM" id="MobiDB-lite"/>
    </source>
</evidence>
<feature type="compositionally biased region" description="Basic and acidic residues" evidence="1">
    <location>
        <begin position="68"/>
        <end position="86"/>
    </location>
</feature>
<dbReference type="VEuPathDB" id="VectorBase:RSAN_047144"/>
<evidence type="ECO:0000313" key="3">
    <source>
        <dbReference type="Proteomes" id="UP000821837"/>
    </source>
</evidence>
<reference evidence="2" key="2">
    <citation type="submission" date="2021-09" db="EMBL/GenBank/DDBJ databases">
        <authorList>
            <person name="Jia N."/>
            <person name="Wang J."/>
            <person name="Shi W."/>
            <person name="Du L."/>
            <person name="Sun Y."/>
            <person name="Zhan W."/>
            <person name="Jiang J."/>
            <person name="Wang Q."/>
            <person name="Zhang B."/>
            <person name="Ji P."/>
            <person name="Sakyi L.B."/>
            <person name="Cui X."/>
            <person name="Yuan T."/>
            <person name="Jiang B."/>
            <person name="Yang W."/>
            <person name="Lam T.T.-Y."/>
            <person name="Chang Q."/>
            <person name="Ding S."/>
            <person name="Wang X."/>
            <person name="Zhu J."/>
            <person name="Ruan X."/>
            <person name="Zhao L."/>
            <person name="Wei J."/>
            <person name="Que T."/>
            <person name="Du C."/>
            <person name="Cheng J."/>
            <person name="Dai P."/>
            <person name="Han X."/>
            <person name="Huang E."/>
            <person name="Gao Y."/>
            <person name="Liu J."/>
            <person name="Shao H."/>
            <person name="Ye R."/>
            <person name="Li L."/>
            <person name="Wei W."/>
            <person name="Wang X."/>
            <person name="Wang C."/>
            <person name="Huo Q."/>
            <person name="Li W."/>
            <person name="Guo W."/>
            <person name="Chen H."/>
            <person name="Chen S."/>
            <person name="Zhou L."/>
            <person name="Zhou L."/>
            <person name="Ni X."/>
            <person name="Tian J."/>
            <person name="Zhou Y."/>
            <person name="Sheng Y."/>
            <person name="Liu T."/>
            <person name="Pan Y."/>
            <person name="Xia L."/>
            <person name="Li J."/>
            <person name="Zhao F."/>
            <person name="Cao W."/>
        </authorList>
    </citation>
    <scope>NUCLEOTIDE SEQUENCE</scope>
    <source>
        <strain evidence="2">Rsan-2018</strain>
        <tissue evidence="2">Larvae</tissue>
    </source>
</reference>
<organism evidence="2 3">
    <name type="scientific">Rhipicephalus sanguineus</name>
    <name type="common">Brown dog tick</name>
    <name type="synonym">Ixodes sanguineus</name>
    <dbReference type="NCBI Taxonomy" id="34632"/>
    <lineage>
        <taxon>Eukaryota</taxon>
        <taxon>Metazoa</taxon>
        <taxon>Ecdysozoa</taxon>
        <taxon>Arthropoda</taxon>
        <taxon>Chelicerata</taxon>
        <taxon>Arachnida</taxon>
        <taxon>Acari</taxon>
        <taxon>Parasitiformes</taxon>
        <taxon>Ixodida</taxon>
        <taxon>Ixodoidea</taxon>
        <taxon>Ixodidae</taxon>
        <taxon>Rhipicephalinae</taxon>
        <taxon>Rhipicephalus</taxon>
        <taxon>Rhipicephalus</taxon>
    </lineage>
</organism>
<reference evidence="2" key="1">
    <citation type="journal article" date="2020" name="Cell">
        <title>Large-Scale Comparative Analyses of Tick Genomes Elucidate Their Genetic Diversity and Vector Capacities.</title>
        <authorList>
            <consortium name="Tick Genome and Microbiome Consortium (TIGMIC)"/>
            <person name="Jia N."/>
            <person name="Wang J."/>
            <person name="Shi W."/>
            <person name="Du L."/>
            <person name="Sun Y."/>
            <person name="Zhan W."/>
            <person name="Jiang J.F."/>
            <person name="Wang Q."/>
            <person name="Zhang B."/>
            <person name="Ji P."/>
            <person name="Bell-Sakyi L."/>
            <person name="Cui X.M."/>
            <person name="Yuan T.T."/>
            <person name="Jiang B.G."/>
            <person name="Yang W.F."/>
            <person name="Lam T.T."/>
            <person name="Chang Q.C."/>
            <person name="Ding S.J."/>
            <person name="Wang X.J."/>
            <person name="Zhu J.G."/>
            <person name="Ruan X.D."/>
            <person name="Zhao L."/>
            <person name="Wei J.T."/>
            <person name="Ye R.Z."/>
            <person name="Que T.C."/>
            <person name="Du C.H."/>
            <person name="Zhou Y.H."/>
            <person name="Cheng J.X."/>
            <person name="Dai P.F."/>
            <person name="Guo W.B."/>
            <person name="Han X.H."/>
            <person name="Huang E.J."/>
            <person name="Li L.F."/>
            <person name="Wei W."/>
            <person name="Gao Y.C."/>
            <person name="Liu J.Z."/>
            <person name="Shao H.Z."/>
            <person name="Wang X."/>
            <person name="Wang C.C."/>
            <person name="Yang T.C."/>
            <person name="Huo Q.B."/>
            <person name="Li W."/>
            <person name="Chen H.Y."/>
            <person name="Chen S.E."/>
            <person name="Zhou L.G."/>
            <person name="Ni X.B."/>
            <person name="Tian J.H."/>
            <person name="Sheng Y."/>
            <person name="Liu T."/>
            <person name="Pan Y.S."/>
            <person name="Xia L.Y."/>
            <person name="Li J."/>
            <person name="Zhao F."/>
            <person name="Cao W.C."/>
        </authorList>
    </citation>
    <scope>NUCLEOTIDE SEQUENCE</scope>
    <source>
        <strain evidence="2">Rsan-2018</strain>
    </source>
</reference>
<proteinExistence type="predicted"/>
<dbReference type="EMBL" id="JABSTV010001255">
    <property type="protein sequence ID" value="KAH7934891.1"/>
    <property type="molecule type" value="Genomic_DNA"/>
</dbReference>
<gene>
    <name evidence="2" type="ORF">HPB52_001833</name>
</gene>
<feature type="compositionally biased region" description="Polar residues" evidence="1">
    <location>
        <begin position="51"/>
        <end position="67"/>
    </location>
</feature>
<keyword evidence="3" id="KW-1185">Reference proteome</keyword>
<evidence type="ECO:0000313" key="2">
    <source>
        <dbReference type="EMBL" id="KAH7934891.1"/>
    </source>
</evidence>
<protein>
    <submittedName>
        <fullName evidence="2">Uncharacterized protein</fullName>
    </submittedName>
</protein>
<sequence length="86" mass="9770">MICPQRPTPSIAKLRPGWTLVRRKLAMTNPAGPRSTKVRLGPNVIGVHLTDTVTPSKGAHRNNNSRQTHQENRQEHTRETTHKKYI</sequence>
<dbReference type="AlphaFoldDB" id="A0A9D4SMR0"/>